<feature type="transmembrane region" description="Helical" evidence="1">
    <location>
        <begin position="120"/>
        <end position="141"/>
    </location>
</feature>
<keyword evidence="4" id="KW-1185">Reference proteome</keyword>
<protein>
    <recommendedName>
        <fullName evidence="2">RecR protein domain-containing protein</fullName>
    </recommendedName>
</protein>
<reference evidence="3" key="1">
    <citation type="submission" date="2020-08" db="EMBL/GenBank/DDBJ databases">
        <title>Genome public.</title>
        <authorList>
            <person name="Liu C."/>
            <person name="Sun Q."/>
        </authorList>
    </citation>
    <scope>NUCLEOTIDE SEQUENCE</scope>
    <source>
        <strain evidence="3">NSJ-40</strain>
    </source>
</reference>
<dbReference type="PROSITE" id="PS01300">
    <property type="entry name" value="RECR"/>
    <property type="match status" value="1"/>
</dbReference>
<dbReference type="GO" id="GO:0046872">
    <property type="term" value="F:metal ion binding"/>
    <property type="evidence" value="ECO:0007669"/>
    <property type="project" value="InterPro"/>
</dbReference>
<feature type="domain" description="RecR protein" evidence="2">
    <location>
        <begin position="7"/>
        <end position="30"/>
    </location>
</feature>
<dbReference type="Proteomes" id="UP000651482">
    <property type="component" value="Unassembled WGS sequence"/>
</dbReference>
<keyword evidence="1" id="KW-1133">Transmembrane helix</keyword>
<sequence length="152" mass="17128">MEEQRYCAGCRRIEAAAAETCTLCGGALRQAEASDWVFLVTAEPDDVHGVEELLKREEIPFETKDQPLPPDGSIYSGRGLLPPKDFFVRYADWEKADKLLTETFAKNAQETEEMPMKKRMLVQILSVLLFILLIGGVVYAADWIAELIKSLF</sequence>
<evidence type="ECO:0000259" key="2">
    <source>
        <dbReference type="PROSITE" id="PS01300"/>
    </source>
</evidence>
<gene>
    <name evidence="3" type="ORF">IAG03_03475</name>
</gene>
<dbReference type="EMBL" id="JACRSN010000003">
    <property type="protein sequence ID" value="MBC8533079.1"/>
    <property type="molecule type" value="Genomic_DNA"/>
</dbReference>
<name>A0A926D833_9FIRM</name>
<dbReference type="GO" id="GO:0006310">
    <property type="term" value="P:DNA recombination"/>
    <property type="evidence" value="ECO:0007669"/>
    <property type="project" value="InterPro"/>
</dbReference>
<accession>A0A926D833</accession>
<dbReference type="AlphaFoldDB" id="A0A926D833"/>
<evidence type="ECO:0000256" key="1">
    <source>
        <dbReference type="SAM" id="Phobius"/>
    </source>
</evidence>
<keyword evidence="1" id="KW-0472">Membrane</keyword>
<dbReference type="RefSeq" id="WP_249318407.1">
    <property type="nucleotide sequence ID" value="NZ_JACRSN010000003.1"/>
</dbReference>
<evidence type="ECO:0000313" key="3">
    <source>
        <dbReference type="EMBL" id="MBC8533079.1"/>
    </source>
</evidence>
<dbReference type="InterPro" id="IPR015967">
    <property type="entry name" value="Rcmb_RecR_Znf"/>
</dbReference>
<keyword evidence="1" id="KW-0812">Transmembrane</keyword>
<proteinExistence type="predicted"/>
<dbReference type="GO" id="GO:0006281">
    <property type="term" value="P:DNA repair"/>
    <property type="evidence" value="ECO:0007669"/>
    <property type="project" value="InterPro"/>
</dbReference>
<comment type="caution">
    <text evidence="3">The sequence shown here is derived from an EMBL/GenBank/DDBJ whole genome shotgun (WGS) entry which is preliminary data.</text>
</comment>
<evidence type="ECO:0000313" key="4">
    <source>
        <dbReference type="Proteomes" id="UP000651482"/>
    </source>
</evidence>
<organism evidence="3 4">
    <name type="scientific">Yeguia hominis</name>
    <dbReference type="NCBI Taxonomy" id="2763662"/>
    <lineage>
        <taxon>Bacteria</taxon>
        <taxon>Bacillati</taxon>
        <taxon>Bacillota</taxon>
        <taxon>Clostridia</taxon>
        <taxon>Eubacteriales</taxon>
        <taxon>Yeguiaceae</taxon>
        <taxon>Yeguia</taxon>
    </lineage>
</organism>